<dbReference type="InterPro" id="IPR001214">
    <property type="entry name" value="SET_dom"/>
</dbReference>
<dbReference type="SUPFAM" id="SSF82199">
    <property type="entry name" value="SET domain"/>
    <property type="match status" value="1"/>
</dbReference>
<protein>
    <recommendedName>
        <fullName evidence="1">SET domain-containing protein</fullName>
    </recommendedName>
</protein>
<dbReference type="CDD" id="cd20071">
    <property type="entry name" value="SET_SMYD"/>
    <property type="match status" value="1"/>
</dbReference>
<dbReference type="PANTHER" id="PTHR12197:SF294">
    <property type="entry name" value="POTENTIAL PROTEIN LYSINE METHYLTRANSFERASE SET6"/>
    <property type="match status" value="1"/>
</dbReference>
<accession>S8ADB7</accession>
<dbReference type="PANTHER" id="PTHR12197">
    <property type="entry name" value="HISTONE-LYSINE N-METHYLTRANSFERASE SMYD"/>
    <property type="match status" value="1"/>
</dbReference>
<dbReference type="Pfam" id="PF00856">
    <property type="entry name" value="SET"/>
    <property type="match status" value="1"/>
</dbReference>
<sequence length="378" mass="41797">MDTTIVTPNGAPISSRFHIKTTPTAGRAVFATNPIPKGTPLVTAEDCLAPVILRIYRKEVCGWCYAYNLGRPMPFRAPDIGFAFCSTECEAKFRSDAGDIGVQAWTAVELLTRKSTRRVERIENDILTDIDAPRPNPCEIQAAWLKAELHGEAIRLARLATTDATKPPKAIRKAFSTPPAVDILPFFLSVLLSAHHHPDTTTAHISALASTQTPYPHASDLRADTTSYLHLLSILPLPLLPLLTPTLCLNLTSQNAHNSFGIRSSHIAPFQSPLSADPDGDEFFGYGTWPSASYFNHSCAPNLEKKRVGRVWYFSAGRAIESHEELCISYLGGEERSWSLDRRKDWLSRNWGFECTCQKCSAQEAKNGLYPSETIQQA</sequence>
<dbReference type="Proteomes" id="UP000015100">
    <property type="component" value="Unassembled WGS sequence"/>
</dbReference>
<evidence type="ECO:0000259" key="1">
    <source>
        <dbReference type="PROSITE" id="PS50280"/>
    </source>
</evidence>
<dbReference type="eggNOG" id="KOG2084">
    <property type="taxonomic scope" value="Eukaryota"/>
</dbReference>
<organism evidence="2 3">
    <name type="scientific">Dactylellina haptotyla (strain CBS 200.50)</name>
    <name type="common">Nematode-trapping fungus</name>
    <name type="synonym">Monacrosporium haptotylum</name>
    <dbReference type="NCBI Taxonomy" id="1284197"/>
    <lineage>
        <taxon>Eukaryota</taxon>
        <taxon>Fungi</taxon>
        <taxon>Dikarya</taxon>
        <taxon>Ascomycota</taxon>
        <taxon>Pezizomycotina</taxon>
        <taxon>Orbiliomycetes</taxon>
        <taxon>Orbiliales</taxon>
        <taxon>Orbiliaceae</taxon>
        <taxon>Dactylellina</taxon>
    </lineage>
</organism>
<feature type="domain" description="SET" evidence="1">
    <location>
        <begin position="15"/>
        <end position="331"/>
    </location>
</feature>
<dbReference type="OMA" id="FRKEVCH"/>
<reference evidence="3" key="2">
    <citation type="submission" date="2013-04" db="EMBL/GenBank/DDBJ databases">
        <title>Genomic mechanisms accounting for the adaptation to parasitism in nematode-trapping fungi.</title>
        <authorList>
            <person name="Ahren D.G."/>
        </authorList>
    </citation>
    <scope>NUCLEOTIDE SEQUENCE [LARGE SCALE GENOMIC DNA]</scope>
    <source>
        <strain evidence="3">CBS 200.50</strain>
    </source>
</reference>
<gene>
    <name evidence="2" type="ORF">H072_7118</name>
</gene>
<keyword evidence="3" id="KW-1185">Reference proteome</keyword>
<evidence type="ECO:0000313" key="2">
    <source>
        <dbReference type="EMBL" id="EPS39101.1"/>
    </source>
</evidence>
<evidence type="ECO:0000313" key="3">
    <source>
        <dbReference type="Proteomes" id="UP000015100"/>
    </source>
</evidence>
<name>S8ADB7_DACHA</name>
<proteinExistence type="predicted"/>
<dbReference type="InterPro" id="IPR050869">
    <property type="entry name" value="H3K4_H4K5_MeTrfase"/>
</dbReference>
<comment type="caution">
    <text evidence="2">The sequence shown here is derived from an EMBL/GenBank/DDBJ whole genome shotgun (WGS) entry which is preliminary data.</text>
</comment>
<dbReference type="STRING" id="1284197.S8ADB7"/>
<reference evidence="2 3" key="1">
    <citation type="journal article" date="2013" name="PLoS Genet.">
        <title>Genomic mechanisms accounting for the adaptation to parasitism in nematode-trapping fungi.</title>
        <authorList>
            <person name="Meerupati T."/>
            <person name="Andersson K.M."/>
            <person name="Friman E."/>
            <person name="Kumar D."/>
            <person name="Tunlid A."/>
            <person name="Ahren D."/>
        </authorList>
    </citation>
    <scope>NUCLEOTIDE SEQUENCE [LARGE SCALE GENOMIC DNA]</scope>
    <source>
        <strain evidence="2 3">CBS 200.50</strain>
    </source>
</reference>
<dbReference type="AlphaFoldDB" id="S8ADB7"/>
<dbReference type="PROSITE" id="PS50280">
    <property type="entry name" value="SET"/>
    <property type="match status" value="1"/>
</dbReference>
<dbReference type="Gene3D" id="2.170.270.10">
    <property type="entry name" value="SET domain"/>
    <property type="match status" value="1"/>
</dbReference>
<dbReference type="OrthoDB" id="1028014at2759"/>
<dbReference type="GO" id="GO:0005634">
    <property type="term" value="C:nucleus"/>
    <property type="evidence" value="ECO:0007669"/>
    <property type="project" value="TreeGrafter"/>
</dbReference>
<dbReference type="HOGENOM" id="CLU_038964_1_0_1"/>
<dbReference type="InterPro" id="IPR046341">
    <property type="entry name" value="SET_dom_sf"/>
</dbReference>
<dbReference type="EMBL" id="AQGS01000489">
    <property type="protein sequence ID" value="EPS39101.1"/>
    <property type="molecule type" value="Genomic_DNA"/>
</dbReference>